<dbReference type="GO" id="GO:0032259">
    <property type="term" value="P:methylation"/>
    <property type="evidence" value="ECO:0007669"/>
    <property type="project" value="UniProtKB-KW"/>
</dbReference>
<dbReference type="RefSeq" id="WP_074444815.1">
    <property type="nucleotide sequence ID" value="NZ_FMBM01000002.1"/>
</dbReference>
<feature type="transmembrane region" description="Helical" evidence="1">
    <location>
        <begin position="88"/>
        <end position="107"/>
    </location>
</feature>
<evidence type="ECO:0000259" key="2">
    <source>
        <dbReference type="Pfam" id="PF05050"/>
    </source>
</evidence>
<dbReference type="EMBL" id="FMBM01000002">
    <property type="protein sequence ID" value="SCC81030.1"/>
    <property type="molecule type" value="Genomic_DNA"/>
</dbReference>
<dbReference type="PANTHER" id="PTHR34203">
    <property type="entry name" value="METHYLTRANSFERASE, FKBM FAMILY PROTEIN"/>
    <property type="match status" value="1"/>
</dbReference>
<dbReference type="Gene3D" id="3.40.50.150">
    <property type="entry name" value="Vaccinia Virus protein VP39"/>
    <property type="match status" value="1"/>
</dbReference>
<comment type="caution">
    <text evidence="3">The sequence shown here is derived from an EMBL/GenBank/DDBJ whole genome shotgun (WGS) entry which is preliminary data.</text>
</comment>
<dbReference type="InterPro" id="IPR029063">
    <property type="entry name" value="SAM-dependent_MTases_sf"/>
</dbReference>
<proteinExistence type="predicted"/>
<reference evidence="4 6" key="2">
    <citation type="submission" date="2016-08" db="EMBL/GenBank/DDBJ databases">
        <authorList>
            <person name="Varghese N."/>
            <person name="Submissions Spin"/>
        </authorList>
    </citation>
    <scope>NUCLEOTIDE SEQUENCE [LARGE SCALE GENOMIC DNA]</scope>
    <source>
        <strain evidence="4 6">HL-109</strain>
    </source>
</reference>
<dbReference type="InterPro" id="IPR052514">
    <property type="entry name" value="SAM-dependent_MTase"/>
</dbReference>
<accession>A0A0N8KDM1</accession>
<dbReference type="EMBL" id="LJSX01000038">
    <property type="protein sequence ID" value="KPQ08922.1"/>
    <property type="molecule type" value="Genomic_DNA"/>
</dbReference>
<evidence type="ECO:0000313" key="4">
    <source>
        <dbReference type="EMBL" id="SCC81030.1"/>
    </source>
</evidence>
<dbReference type="Proteomes" id="UP000182800">
    <property type="component" value="Unassembled WGS sequence"/>
</dbReference>
<name>A0A0N8KDM1_9HYPH</name>
<keyword evidence="1" id="KW-0472">Membrane</keyword>
<dbReference type="PANTHER" id="PTHR34203:SF15">
    <property type="entry name" value="SLL1173 PROTEIN"/>
    <property type="match status" value="1"/>
</dbReference>
<dbReference type="Proteomes" id="UP000050497">
    <property type="component" value="Unassembled WGS sequence"/>
</dbReference>
<dbReference type="InterPro" id="IPR006342">
    <property type="entry name" value="FkbM_mtfrase"/>
</dbReference>
<dbReference type="NCBIfam" id="TIGR01444">
    <property type="entry name" value="fkbM_fam"/>
    <property type="match status" value="1"/>
</dbReference>
<keyword evidence="6" id="KW-1185">Reference proteome</keyword>
<dbReference type="GO" id="GO:0008168">
    <property type="term" value="F:methyltransferase activity"/>
    <property type="evidence" value="ECO:0007669"/>
    <property type="project" value="UniProtKB-KW"/>
</dbReference>
<organism evidence="3 5">
    <name type="scientific">Saliniramus fredricksonii</name>
    <dbReference type="NCBI Taxonomy" id="1653334"/>
    <lineage>
        <taxon>Bacteria</taxon>
        <taxon>Pseudomonadati</taxon>
        <taxon>Pseudomonadota</taxon>
        <taxon>Alphaproteobacteria</taxon>
        <taxon>Hyphomicrobiales</taxon>
        <taxon>Salinarimonadaceae</taxon>
        <taxon>Saliniramus</taxon>
    </lineage>
</organism>
<protein>
    <submittedName>
        <fullName evidence="3">Methyltransferase, FkbM family</fullName>
    </submittedName>
</protein>
<evidence type="ECO:0000256" key="1">
    <source>
        <dbReference type="SAM" id="Phobius"/>
    </source>
</evidence>
<reference evidence="3 5" key="1">
    <citation type="submission" date="2015-09" db="EMBL/GenBank/DDBJ databases">
        <title>Identification and resolution of microdiversity through metagenomic sequencing of parallel consortia.</title>
        <authorList>
            <person name="Nelson W.C."/>
            <person name="Romine M.F."/>
            <person name="Lindemann S.R."/>
        </authorList>
    </citation>
    <scope>NUCLEOTIDE SEQUENCE [LARGE SCALE GENOMIC DNA]</scope>
    <source>
        <strain evidence="3">HL-109</strain>
    </source>
</reference>
<dbReference type="Pfam" id="PF05050">
    <property type="entry name" value="Methyltransf_21"/>
    <property type="match status" value="1"/>
</dbReference>
<dbReference type="SUPFAM" id="SSF53335">
    <property type="entry name" value="S-adenosyl-L-methionine-dependent methyltransferases"/>
    <property type="match status" value="1"/>
</dbReference>
<dbReference type="AlphaFoldDB" id="A0A0N8KDM1"/>
<sequence>MKHPFVHTRSHSWLRRQIGSVRKLWFRWRHGKAPFETRYFDTRFVCTLGDSVSKGIAVNTYDNRQLRFLMDWARREKPDRFYDIGANLGLYACVLVGQGVVASAVAFEPDRNNRRLLERNIALNRLEERIAVRDYALGREEAELAFREGAQDNRGTSRIVGEGESDGASAGQYAVTVMPFDRVADVAGETLMIKMDCEGFESEVIAGMRQALGRNRCLIQIEAFDDDNAESLKSLGYRHIGTIHADQYWVNF</sequence>
<keyword evidence="1" id="KW-0812">Transmembrane</keyword>
<dbReference type="OrthoDB" id="9814604at2"/>
<keyword evidence="1" id="KW-1133">Transmembrane helix</keyword>
<keyword evidence="3" id="KW-0808">Transferase</keyword>
<dbReference type="STRING" id="1653334.GA0071312_1960"/>
<evidence type="ECO:0000313" key="3">
    <source>
        <dbReference type="EMBL" id="KPQ08922.1"/>
    </source>
</evidence>
<evidence type="ECO:0000313" key="6">
    <source>
        <dbReference type="Proteomes" id="UP000182800"/>
    </source>
</evidence>
<gene>
    <name evidence="4" type="ORF">GA0071312_1960</name>
    <name evidence="3" type="ORF">HLUCCO17_16665</name>
</gene>
<feature type="domain" description="Methyltransferase FkbM" evidence="2">
    <location>
        <begin position="83"/>
        <end position="225"/>
    </location>
</feature>
<evidence type="ECO:0000313" key="5">
    <source>
        <dbReference type="Proteomes" id="UP000050497"/>
    </source>
</evidence>
<keyword evidence="3" id="KW-0489">Methyltransferase</keyword>